<dbReference type="RefSeq" id="WP_276236243.1">
    <property type="nucleotide sequence ID" value="NZ_CP119803.1"/>
</dbReference>
<dbReference type="EMBL" id="JBHTAP010000002">
    <property type="protein sequence ID" value="MFC7236650.1"/>
    <property type="molecule type" value="Genomic_DNA"/>
</dbReference>
<name>A0ABD5ZT24_9EURY</name>
<accession>A0ABD5ZT24</accession>
<proteinExistence type="predicted"/>
<comment type="caution">
    <text evidence="1">The sequence shown here is derived from an EMBL/GenBank/DDBJ whole genome shotgun (WGS) entry which is preliminary data.</text>
</comment>
<dbReference type="AlphaFoldDB" id="A0ABD5ZT24"/>
<evidence type="ECO:0000313" key="1">
    <source>
        <dbReference type="EMBL" id="MFC7236650.1"/>
    </source>
</evidence>
<organism evidence="1 2">
    <name type="scientific">Halosegnis marinus</name>
    <dbReference type="NCBI Taxonomy" id="3034023"/>
    <lineage>
        <taxon>Archaea</taxon>
        <taxon>Methanobacteriati</taxon>
        <taxon>Methanobacteriota</taxon>
        <taxon>Stenosarchaea group</taxon>
        <taxon>Halobacteria</taxon>
        <taxon>Halobacteriales</taxon>
        <taxon>Natronomonadaceae</taxon>
        <taxon>Halosegnis</taxon>
    </lineage>
</organism>
<keyword evidence="2" id="KW-1185">Reference proteome</keyword>
<sequence>MEERTLERLKHEYPTASWALWSSSFPDDGCVEEDPTRLGDYISERRESLRPAIVLLSLNPSTHLPSDFQNFHSTNPKHQNDQFRDYVVNAGLEGAYMTDLVERVNPDSNAVEVKDEDIDTFLDQLELLGEDHYYVICFLNDVFVALREAFNGREVTYPHNILGFSAEWNGITLDCFKVYFHANWGVNQDKTPDEQLQYLSNNVVGEDRQDLSKWVE</sequence>
<protein>
    <submittedName>
        <fullName evidence="1">Uncharacterized protein</fullName>
    </submittedName>
</protein>
<reference evidence="1 2" key="1">
    <citation type="journal article" date="2019" name="Int. J. Syst. Evol. Microbiol.">
        <title>The Global Catalogue of Microorganisms (GCM) 10K type strain sequencing project: providing services to taxonomists for standard genome sequencing and annotation.</title>
        <authorList>
            <consortium name="The Broad Institute Genomics Platform"/>
            <consortium name="The Broad Institute Genome Sequencing Center for Infectious Disease"/>
            <person name="Wu L."/>
            <person name="Ma J."/>
        </authorList>
    </citation>
    <scope>NUCLEOTIDE SEQUENCE [LARGE SCALE GENOMIC DNA]</scope>
    <source>
        <strain evidence="1 2">DT85</strain>
    </source>
</reference>
<dbReference type="GeneID" id="79268389"/>
<evidence type="ECO:0000313" key="2">
    <source>
        <dbReference type="Proteomes" id="UP001596398"/>
    </source>
</evidence>
<dbReference type="Proteomes" id="UP001596398">
    <property type="component" value="Unassembled WGS sequence"/>
</dbReference>
<gene>
    <name evidence="1" type="ORF">ACFQJ4_15220</name>
</gene>